<feature type="transmembrane region" description="Helical" evidence="1">
    <location>
        <begin position="120"/>
        <end position="145"/>
    </location>
</feature>
<keyword evidence="1" id="KW-0812">Transmembrane</keyword>
<evidence type="ECO:0000313" key="3">
    <source>
        <dbReference type="Proteomes" id="UP001596514"/>
    </source>
</evidence>
<dbReference type="RefSeq" id="WP_343973331.1">
    <property type="nucleotide sequence ID" value="NZ_BAAAGK010000102.1"/>
</dbReference>
<gene>
    <name evidence="2" type="ORF">ACFQVD_07940</name>
</gene>
<comment type="caution">
    <text evidence="2">The sequence shown here is derived from an EMBL/GenBank/DDBJ whole genome shotgun (WGS) entry which is preliminary data.</text>
</comment>
<dbReference type="Proteomes" id="UP001596514">
    <property type="component" value="Unassembled WGS sequence"/>
</dbReference>
<evidence type="ECO:0000313" key="2">
    <source>
        <dbReference type="EMBL" id="MFC7600036.1"/>
    </source>
</evidence>
<feature type="transmembrane region" description="Helical" evidence="1">
    <location>
        <begin position="253"/>
        <end position="273"/>
    </location>
</feature>
<evidence type="ECO:0000256" key="1">
    <source>
        <dbReference type="SAM" id="Phobius"/>
    </source>
</evidence>
<keyword evidence="1" id="KW-0472">Membrane</keyword>
<keyword evidence="3" id="KW-1185">Reference proteome</keyword>
<feature type="transmembrane region" description="Helical" evidence="1">
    <location>
        <begin position="165"/>
        <end position="185"/>
    </location>
</feature>
<protein>
    <submittedName>
        <fullName evidence="2">ABC transporter permease</fullName>
    </submittedName>
</protein>
<keyword evidence="1" id="KW-1133">Transmembrane helix</keyword>
<feature type="transmembrane region" description="Helical" evidence="1">
    <location>
        <begin position="192"/>
        <end position="210"/>
    </location>
</feature>
<name>A0ABW2SWT8_9ACTN</name>
<proteinExistence type="predicted"/>
<sequence>MTGLSRREGSGGPTAVDVPAAEWLKLRTVRSTWYVLAAVAFFVVLSAVFTLYVGSLWDGLPPEGRLTLRAARPEQIILMPVQICMAVLGVLSFTSEYATGMARTSFTVLPRRGVVLAARAAVVAAVAFTVGQASGFIAFFASRLIIGARPIPGFGTPLAQEFPKIFAGGLSVLVLAMVGLGAGAVLRSTAGAITAVVVYLYVLPRFVLLLPDPWNARIGSVLLEDLTVQAVGEPPLAVGLGDATAGIGLSPPAALAVMSLYVVVALAAAAVALTRRDV</sequence>
<feature type="transmembrane region" description="Helical" evidence="1">
    <location>
        <begin position="33"/>
        <end position="57"/>
    </location>
</feature>
<feature type="transmembrane region" description="Helical" evidence="1">
    <location>
        <begin position="77"/>
        <end position="99"/>
    </location>
</feature>
<accession>A0ABW2SWT8</accession>
<reference evidence="3" key="1">
    <citation type="journal article" date="2019" name="Int. J. Syst. Evol. Microbiol.">
        <title>The Global Catalogue of Microorganisms (GCM) 10K type strain sequencing project: providing services to taxonomists for standard genome sequencing and annotation.</title>
        <authorList>
            <consortium name="The Broad Institute Genomics Platform"/>
            <consortium name="The Broad Institute Genome Sequencing Center for Infectious Disease"/>
            <person name="Wu L."/>
            <person name="Ma J."/>
        </authorList>
    </citation>
    <scope>NUCLEOTIDE SEQUENCE [LARGE SCALE GENOMIC DNA]</scope>
    <source>
        <strain evidence="3">JCM 10083</strain>
    </source>
</reference>
<dbReference type="EMBL" id="JBHTEE010000001">
    <property type="protein sequence ID" value="MFC7600036.1"/>
    <property type="molecule type" value="Genomic_DNA"/>
</dbReference>
<organism evidence="2 3">
    <name type="scientific">Streptosporangium amethystogenes subsp. fukuiense</name>
    <dbReference type="NCBI Taxonomy" id="698418"/>
    <lineage>
        <taxon>Bacteria</taxon>
        <taxon>Bacillati</taxon>
        <taxon>Actinomycetota</taxon>
        <taxon>Actinomycetes</taxon>
        <taxon>Streptosporangiales</taxon>
        <taxon>Streptosporangiaceae</taxon>
        <taxon>Streptosporangium</taxon>
    </lineage>
</organism>